<dbReference type="GO" id="GO:0006267">
    <property type="term" value="P:pre-replicative complex assembly involved in nuclear cell cycle DNA replication"/>
    <property type="evidence" value="ECO:0007669"/>
    <property type="project" value="EnsemblFungi"/>
</dbReference>
<dbReference type="InterPro" id="IPR027417">
    <property type="entry name" value="P-loop_NTPase"/>
</dbReference>
<gene>
    <name evidence="9" type="primary">TBLA0D03100</name>
    <name evidence="9" type="ORF">TBLA_0D03100</name>
</gene>
<evidence type="ECO:0000259" key="8">
    <source>
        <dbReference type="SMART" id="SM00382"/>
    </source>
</evidence>
<feature type="domain" description="AAA+ ATPase" evidence="8">
    <location>
        <begin position="193"/>
        <end position="369"/>
    </location>
</feature>
<dbReference type="Gene3D" id="1.10.8.60">
    <property type="match status" value="1"/>
</dbReference>
<evidence type="ECO:0000256" key="1">
    <source>
        <dbReference type="ARBA" id="ARBA00004123"/>
    </source>
</evidence>
<dbReference type="RefSeq" id="XP_004180329.1">
    <property type="nucleotide sequence ID" value="XM_004180281.1"/>
</dbReference>
<dbReference type="GO" id="GO:0003682">
    <property type="term" value="F:chromatin binding"/>
    <property type="evidence" value="ECO:0007669"/>
    <property type="project" value="EnsemblFungi"/>
</dbReference>
<dbReference type="Pfam" id="PF22606">
    <property type="entry name" value="Cdc6-ORC-like_ATPase_lid"/>
    <property type="match status" value="1"/>
</dbReference>
<dbReference type="PANTHER" id="PTHR10763">
    <property type="entry name" value="CELL DIVISION CONTROL PROTEIN 6-RELATED"/>
    <property type="match status" value="1"/>
</dbReference>
<dbReference type="InParanoid" id="I2H358"/>
<sequence length="587" mass="67217">MSIASRLRTKRSVHQDELMRNDNDENNSFVVSSTPSKKRKISSIASITPDKESNESTAIYTPFLKKNTTMKLPLQNITPINNRILSPPLTPQSSTIKHLTRKNLQNEIKNLNDNDQPIPATPEKPKKFKLLNQKDKLNVPTFVLNKDSIYSKTKAILQRSSGLWADDIGVLPTRNVEYTQISSFLRTNIVNNKSNSLYITGPPGTGKTAQLNSILNHQFIPTTSPHNDLKNIYKFNTNPDDENEFKYVAMSTINCISFNDPSSIFNRIYNEFNKVQDVRSVHSMHDLQTFMESHSKDTAFIIFLDELDNLTNMNQASKGSNSHAFSTKILFELFLLAKQPSINFILLGVSNSLDMTDRFLTRLNLKTDLLPKTINFYPYNAEQLFEIIMNRLSIVDAKESIFNPMAIRFAAKKISSNSGDLRKLFDILRNSIELLELETLAQSRMSNSKEANTTKPIVSLQHIAKVFTNLNSNKSTRSKINKLNMQQKLVLCALMHRENTDIFQSHCTIDDSFQYYIKLMNRQEISPLKRSEYLEICNALESNSSIEIIDGRSSGKLKTRIKLIRCRIDNKEFIDEMSKFDILKRFL</sequence>
<dbReference type="GeneID" id="14495846"/>
<dbReference type="GO" id="GO:0033314">
    <property type="term" value="P:mitotic DNA replication checkpoint signaling"/>
    <property type="evidence" value="ECO:0007669"/>
    <property type="project" value="TreeGrafter"/>
</dbReference>
<evidence type="ECO:0000256" key="7">
    <source>
        <dbReference type="SAM" id="MobiDB-lite"/>
    </source>
</evidence>
<dbReference type="eggNOG" id="KOG2227">
    <property type="taxonomic scope" value="Eukaryota"/>
</dbReference>
<dbReference type="HOGENOM" id="CLU_012774_2_1_1"/>
<dbReference type="Gene3D" id="3.40.50.300">
    <property type="entry name" value="P-loop containing nucleotide triphosphate hydrolases"/>
    <property type="match status" value="1"/>
</dbReference>
<evidence type="ECO:0000256" key="3">
    <source>
        <dbReference type="ARBA" id="ARBA00022705"/>
    </source>
</evidence>
<dbReference type="GO" id="GO:0003688">
    <property type="term" value="F:DNA replication origin binding"/>
    <property type="evidence" value="ECO:0007669"/>
    <property type="project" value="EnsemblFungi"/>
</dbReference>
<dbReference type="PIRSF" id="PIRSF001767">
    <property type="entry name" value="Cdc6"/>
    <property type="match status" value="1"/>
</dbReference>
<reference evidence="9 10" key="1">
    <citation type="journal article" date="2011" name="Proc. Natl. Acad. Sci. U.S.A.">
        <title>Evolutionary erosion of yeast sex chromosomes by mating-type switching accidents.</title>
        <authorList>
            <person name="Gordon J.L."/>
            <person name="Armisen D."/>
            <person name="Proux-Wera E."/>
            <person name="Oheigeartaigh S.S."/>
            <person name="Byrne K.P."/>
            <person name="Wolfe K.H."/>
        </authorList>
    </citation>
    <scope>NUCLEOTIDE SEQUENCE [LARGE SCALE GENOMIC DNA]</scope>
    <source>
        <strain evidence="10">ATCC 34711 / CBS 6284 / DSM 70876 / NBRC 10599 / NRRL Y-10934 / UCD 77-7</strain>
    </source>
</reference>
<dbReference type="InterPro" id="IPR016314">
    <property type="entry name" value="Cdc6/18"/>
</dbReference>
<dbReference type="AlphaFoldDB" id="I2H358"/>
<dbReference type="SUPFAM" id="SSF52540">
    <property type="entry name" value="P-loop containing nucleoside triphosphate hydrolases"/>
    <property type="match status" value="1"/>
</dbReference>
<dbReference type="GO" id="GO:0051301">
    <property type="term" value="P:cell division"/>
    <property type="evidence" value="ECO:0007669"/>
    <property type="project" value="UniProtKB-UniRule"/>
</dbReference>
<keyword evidence="5" id="KW-0131">Cell cycle</keyword>
<dbReference type="GO" id="GO:0000082">
    <property type="term" value="P:G1/S transition of mitotic cell cycle"/>
    <property type="evidence" value="ECO:0007669"/>
    <property type="project" value="EnsemblFungi"/>
</dbReference>
<evidence type="ECO:0000313" key="9">
    <source>
        <dbReference type="EMBL" id="CCH60810.1"/>
    </source>
</evidence>
<dbReference type="InterPro" id="IPR003959">
    <property type="entry name" value="ATPase_AAA_core"/>
</dbReference>
<dbReference type="OrthoDB" id="1926878at2759"/>
<dbReference type="GO" id="GO:0004861">
    <property type="term" value="F:cyclin-dependent protein serine/threonine kinase inhibitor activity"/>
    <property type="evidence" value="ECO:0007669"/>
    <property type="project" value="EnsemblFungi"/>
</dbReference>
<dbReference type="Pfam" id="PF00004">
    <property type="entry name" value="AAA"/>
    <property type="match status" value="1"/>
</dbReference>
<dbReference type="EMBL" id="HE806319">
    <property type="protein sequence ID" value="CCH60810.1"/>
    <property type="molecule type" value="Genomic_DNA"/>
</dbReference>
<comment type="similarity">
    <text evidence="6">Belongs to the CDC6/cdc18 family.</text>
</comment>
<evidence type="ECO:0000256" key="2">
    <source>
        <dbReference type="ARBA" id="ARBA00022618"/>
    </source>
</evidence>
<dbReference type="GO" id="GO:0003924">
    <property type="term" value="F:GTPase activity"/>
    <property type="evidence" value="ECO:0007669"/>
    <property type="project" value="EnsemblFungi"/>
</dbReference>
<dbReference type="InterPro" id="IPR054425">
    <property type="entry name" value="Cdc6_ORC1-like_ATPase_lid"/>
</dbReference>
<keyword evidence="10" id="KW-1185">Reference proteome</keyword>
<feature type="region of interest" description="Disordered" evidence="7">
    <location>
        <begin position="1"/>
        <end position="36"/>
    </location>
</feature>
<dbReference type="InterPro" id="IPR003593">
    <property type="entry name" value="AAA+_ATPase"/>
</dbReference>
<evidence type="ECO:0000256" key="6">
    <source>
        <dbReference type="PIRNR" id="PIRNR001767"/>
    </source>
</evidence>
<dbReference type="GO" id="GO:0005524">
    <property type="term" value="F:ATP binding"/>
    <property type="evidence" value="ECO:0007669"/>
    <property type="project" value="EnsemblFungi"/>
</dbReference>
<evidence type="ECO:0000256" key="4">
    <source>
        <dbReference type="ARBA" id="ARBA00023242"/>
    </source>
</evidence>
<dbReference type="PANTHER" id="PTHR10763:SF26">
    <property type="entry name" value="CELL DIVISION CONTROL PROTEIN 6 HOMOLOG"/>
    <property type="match status" value="1"/>
</dbReference>
<dbReference type="GO" id="GO:0005656">
    <property type="term" value="C:nuclear pre-replicative complex"/>
    <property type="evidence" value="ECO:0007669"/>
    <property type="project" value="EnsemblFungi"/>
</dbReference>
<feature type="compositionally biased region" description="Polar residues" evidence="7">
    <location>
        <begin position="26"/>
        <end position="35"/>
    </location>
</feature>
<evidence type="ECO:0000256" key="5">
    <source>
        <dbReference type="ARBA" id="ARBA00023306"/>
    </source>
</evidence>
<dbReference type="Gene3D" id="1.10.10.10">
    <property type="entry name" value="Winged helix-like DNA-binding domain superfamily/Winged helix DNA-binding domain"/>
    <property type="match status" value="1"/>
</dbReference>
<organism evidence="9 10">
    <name type="scientific">Henningerozyma blattae (strain ATCC 34711 / CBS 6284 / DSM 70876 / NBRC 10599 / NRRL Y-10934 / UCD 77-7)</name>
    <name type="common">Yeast</name>
    <name type="synonym">Tetrapisispora blattae</name>
    <dbReference type="NCBI Taxonomy" id="1071380"/>
    <lineage>
        <taxon>Eukaryota</taxon>
        <taxon>Fungi</taxon>
        <taxon>Dikarya</taxon>
        <taxon>Ascomycota</taxon>
        <taxon>Saccharomycotina</taxon>
        <taxon>Saccharomycetes</taxon>
        <taxon>Saccharomycetales</taxon>
        <taxon>Saccharomycetaceae</taxon>
        <taxon>Henningerozyma</taxon>
    </lineage>
</organism>
<feature type="compositionally biased region" description="Basic and acidic residues" evidence="7">
    <location>
        <begin position="13"/>
        <end position="23"/>
    </location>
</feature>
<dbReference type="GO" id="GO:0031261">
    <property type="term" value="C:DNA replication preinitiation complex"/>
    <property type="evidence" value="ECO:0007669"/>
    <property type="project" value="EnsemblFungi"/>
</dbReference>
<dbReference type="GO" id="GO:0140530">
    <property type="term" value="P:MCM complex loading"/>
    <property type="evidence" value="ECO:0007669"/>
    <property type="project" value="EnsemblFungi"/>
</dbReference>
<dbReference type="SMART" id="SM00382">
    <property type="entry name" value="AAA"/>
    <property type="match status" value="1"/>
</dbReference>
<evidence type="ECO:0000313" key="10">
    <source>
        <dbReference type="Proteomes" id="UP000002866"/>
    </source>
</evidence>
<dbReference type="InterPro" id="IPR015163">
    <property type="entry name" value="Cdc6_C"/>
</dbReference>
<dbReference type="InterPro" id="IPR050311">
    <property type="entry name" value="ORC1/CDC6"/>
</dbReference>
<keyword evidence="3" id="KW-0235">DNA replication</keyword>
<dbReference type="Pfam" id="PF09079">
    <property type="entry name" value="WHD_Cdc6"/>
    <property type="match status" value="1"/>
</dbReference>
<dbReference type="FunCoup" id="I2H358">
    <property type="interactions" value="1178"/>
</dbReference>
<dbReference type="GO" id="GO:0016887">
    <property type="term" value="F:ATP hydrolysis activity"/>
    <property type="evidence" value="ECO:0007669"/>
    <property type="project" value="EnsemblFungi"/>
</dbReference>
<dbReference type="STRING" id="1071380.I2H358"/>
<keyword evidence="2" id="KW-0132">Cell division</keyword>
<comment type="subcellular location">
    <subcellularLocation>
        <location evidence="1">Nucleus</location>
    </subcellularLocation>
</comment>
<dbReference type="OMA" id="WPTDEVY"/>
<dbReference type="GO" id="GO:0030174">
    <property type="term" value="P:regulation of DNA-templated DNA replication initiation"/>
    <property type="evidence" value="ECO:0007669"/>
    <property type="project" value="EnsemblFungi"/>
</dbReference>
<dbReference type="KEGG" id="tbl:TBLA_0D03100"/>
<dbReference type="GO" id="GO:0005525">
    <property type="term" value="F:GTP binding"/>
    <property type="evidence" value="ECO:0007669"/>
    <property type="project" value="EnsemblFungi"/>
</dbReference>
<protein>
    <recommendedName>
        <fullName evidence="6">Cell division control protein</fullName>
    </recommendedName>
</protein>
<dbReference type="Proteomes" id="UP000002866">
    <property type="component" value="Chromosome 4"/>
</dbReference>
<proteinExistence type="inferred from homology"/>
<dbReference type="InterPro" id="IPR036388">
    <property type="entry name" value="WH-like_DNA-bd_sf"/>
</dbReference>
<keyword evidence="4" id="KW-0539">Nucleus</keyword>
<accession>I2H358</accession>
<name>I2H358_HENB6</name>